<evidence type="ECO:0000313" key="2">
    <source>
        <dbReference type="EMBL" id="MCW4138782.1"/>
    </source>
</evidence>
<sequence length="158" mass="18806">MEPYLDLVWRQWDSPKLQSKFDEVKEKAAKAQALKQEREESLAAMPPYLEGLTSDQYLAFHEQALRILNRDKKKLSESSGILKVDIEHRYQPLLKLLKETRDIEDSLDAKIRQGIDSIFLSIYQVLWDYMLYPYDLDYIIENKKVVKKVLDEIWKLKQ</sequence>
<evidence type="ECO:0000313" key="3">
    <source>
        <dbReference type="Proteomes" id="UP001208620"/>
    </source>
</evidence>
<gene>
    <name evidence="2" type="ORF">ONT01_13615</name>
</gene>
<reference evidence="2" key="1">
    <citation type="submission" date="2022-11" db="EMBL/GenBank/DDBJ databases">
        <title>Genomic repertoires linked with pathogenic potency of arthritogenic Prevotella copri isolated from the gut of rheumatoid arthritis patients.</title>
        <authorList>
            <person name="Nii T."/>
            <person name="Maeda Y."/>
            <person name="Motooka D."/>
            <person name="Naito M."/>
            <person name="Matsumoto Y."/>
            <person name="Ogawa T."/>
            <person name="Oguro-Igashira E."/>
            <person name="Kishikawa T."/>
            <person name="Yamashita M."/>
            <person name="Koizumi S."/>
            <person name="Kurakawa T."/>
            <person name="Okumura R."/>
            <person name="Kayama H."/>
            <person name="Murakami M."/>
            <person name="Sakaguchi T."/>
            <person name="Das B."/>
            <person name="Nakamura S."/>
            <person name="Okada Y."/>
            <person name="Kumanogoh A."/>
            <person name="Takeda K."/>
        </authorList>
    </citation>
    <scope>NUCLEOTIDE SEQUENCE</scope>
    <source>
        <strain evidence="2">H105_2-2</strain>
    </source>
</reference>
<dbReference type="RefSeq" id="WP_264949451.1">
    <property type="nucleotide sequence ID" value="NZ_JAPDVB010000002.1"/>
</dbReference>
<dbReference type="AlphaFoldDB" id="A0AAW5UL82"/>
<dbReference type="Proteomes" id="UP001208620">
    <property type="component" value="Unassembled WGS sequence"/>
</dbReference>
<keyword evidence="1" id="KW-0175">Coiled coil</keyword>
<name>A0AAW5UL82_9BACT</name>
<protein>
    <submittedName>
        <fullName evidence="2">Uncharacterized protein</fullName>
    </submittedName>
</protein>
<organism evidence="2 3">
    <name type="scientific">Segatella copri</name>
    <dbReference type="NCBI Taxonomy" id="165179"/>
    <lineage>
        <taxon>Bacteria</taxon>
        <taxon>Pseudomonadati</taxon>
        <taxon>Bacteroidota</taxon>
        <taxon>Bacteroidia</taxon>
        <taxon>Bacteroidales</taxon>
        <taxon>Prevotellaceae</taxon>
        <taxon>Segatella</taxon>
    </lineage>
</organism>
<dbReference type="EMBL" id="JAPDVD010000002">
    <property type="protein sequence ID" value="MCW4138782.1"/>
    <property type="molecule type" value="Genomic_DNA"/>
</dbReference>
<proteinExistence type="predicted"/>
<accession>A0AAW5UL82</accession>
<feature type="coiled-coil region" evidence="1">
    <location>
        <begin position="17"/>
        <end position="78"/>
    </location>
</feature>
<evidence type="ECO:0000256" key="1">
    <source>
        <dbReference type="SAM" id="Coils"/>
    </source>
</evidence>
<comment type="caution">
    <text evidence="2">The sequence shown here is derived from an EMBL/GenBank/DDBJ whole genome shotgun (WGS) entry which is preliminary data.</text>
</comment>